<feature type="domain" description="FH2" evidence="6">
    <location>
        <begin position="2078"/>
        <end position="2521"/>
    </location>
</feature>
<feature type="region of interest" description="Disordered" evidence="3">
    <location>
        <begin position="1504"/>
        <end position="1531"/>
    </location>
</feature>
<feature type="region of interest" description="Disordered" evidence="3">
    <location>
        <begin position="2130"/>
        <end position="2149"/>
    </location>
</feature>
<dbReference type="Proteomes" id="UP001516023">
    <property type="component" value="Unassembled WGS sequence"/>
</dbReference>
<comment type="similarity">
    <text evidence="1">Belongs to the CCDC53 family.</text>
</comment>
<feature type="region of interest" description="Disordered" evidence="3">
    <location>
        <begin position="675"/>
        <end position="722"/>
    </location>
</feature>
<feature type="domain" description="C2 tensin-type" evidence="5">
    <location>
        <begin position="398"/>
        <end position="554"/>
    </location>
</feature>
<feature type="compositionally biased region" description="Polar residues" evidence="3">
    <location>
        <begin position="2661"/>
        <end position="2672"/>
    </location>
</feature>
<dbReference type="PANTHER" id="PTHR13015">
    <property type="entry name" value="PROTEIN AD-016-RELATED"/>
    <property type="match status" value="1"/>
</dbReference>
<feature type="region of interest" description="Disordered" evidence="3">
    <location>
        <begin position="1594"/>
        <end position="1626"/>
    </location>
</feature>
<feature type="compositionally biased region" description="Basic and acidic residues" evidence="3">
    <location>
        <begin position="2597"/>
        <end position="2609"/>
    </location>
</feature>
<feature type="compositionally biased region" description="Basic and acidic residues" evidence="3">
    <location>
        <begin position="2536"/>
        <end position="2552"/>
    </location>
</feature>
<dbReference type="PROSITE" id="PS51182">
    <property type="entry name" value="C2_TENSIN"/>
    <property type="match status" value="1"/>
</dbReference>
<feature type="compositionally biased region" description="Basic and acidic residues" evidence="3">
    <location>
        <begin position="1611"/>
        <end position="1626"/>
    </location>
</feature>
<feature type="coiled-coil region" evidence="2">
    <location>
        <begin position="2370"/>
        <end position="2397"/>
    </location>
</feature>
<keyword evidence="8" id="KW-1185">Reference proteome</keyword>
<evidence type="ECO:0000259" key="5">
    <source>
        <dbReference type="PROSITE" id="PS51182"/>
    </source>
</evidence>
<feature type="compositionally biased region" description="Polar residues" evidence="3">
    <location>
        <begin position="2680"/>
        <end position="2704"/>
    </location>
</feature>
<evidence type="ECO:0008006" key="9">
    <source>
        <dbReference type="Google" id="ProtNLM"/>
    </source>
</evidence>
<feature type="compositionally biased region" description="Basic and acidic residues" evidence="3">
    <location>
        <begin position="40"/>
        <end position="49"/>
    </location>
</feature>
<feature type="compositionally biased region" description="Polar residues" evidence="3">
    <location>
        <begin position="2807"/>
        <end position="2827"/>
    </location>
</feature>
<evidence type="ECO:0000256" key="3">
    <source>
        <dbReference type="SAM" id="MobiDB-lite"/>
    </source>
</evidence>
<dbReference type="SUPFAM" id="SSF101447">
    <property type="entry name" value="Formin homology 2 domain (FH2 domain)"/>
    <property type="match status" value="1"/>
</dbReference>
<proteinExistence type="inferred from homology"/>
<dbReference type="Gene3D" id="3.90.190.10">
    <property type="entry name" value="Protein tyrosine phosphatase superfamily"/>
    <property type="match status" value="1"/>
</dbReference>
<feature type="compositionally biased region" description="Basic and acidic residues" evidence="3">
    <location>
        <begin position="1478"/>
        <end position="1487"/>
    </location>
</feature>
<evidence type="ECO:0000313" key="8">
    <source>
        <dbReference type="Proteomes" id="UP001516023"/>
    </source>
</evidence>
<dbReference type="Pfam" id="PF02181">
    <property type="entry name" value="FH2"/>
    <property type="match status" value="1"/>
</dbReference>
<feature type="region of interest" description="Disordered" evidence="3">
    <location>
        <begin position="1987"/>
        <end position="2016"/>
    </location>
</feature>
<feature type="compositionally biased region" description="Polar residues" evidence="3">
    <location>
        <begin position="241"/>
        <end position="252"/>
    </location>
</feature>
<dbReference type="Gene3D" id="1.20.58.2220">
    <property type="entry name" value="Formin, FH2 domain"/>
    <property type="match status" value="1"/>
</dbReference>
<evidence type="ECO:0000256" key="2">
    <source>
        <dbReference type="SAM" id="Coils"/>
    </source>
</evidence>
<feature type="region of interest" description="Disordered" evidence="3">
    <location>
        <begin position="3092"/>
        <end position="3148"/>
    </location>
</feature>
<evidence type="ECO:0000313" key="7">
    <source>
        <dbReference type="EMBL" id="KAL3804907.1"/>
    </source>
</evidence>
<evidence type="ECO:0000259" key="6">
    <source>
        <dbReference type="PROSITE" id="PS51444"/>
    </source>
</evidence>
<feature type="region of interest" description="Disordered" evidence="3">
    <location>
        <begin position="1461"/>
        <end position="1492"/>
    </location>
</feature>
<feature type="compositionally biased region" description="Basic and acidic residues" evidence="3">
    <location>
        <begin position="3092"/>
        <end position="3104"/>
    </location>
</feature>
<dbReference type="InterPro" id="IPR014020">
    <property type="entry name" value="Tensin_C2-dom"/>
</dbReference>
<dbReference type="EMBL" id="JABMIG020000005">
    <property type="protein sequence ID" value="KAL3804907.1"/>
    <property type="molecule type" value="Genomic_DNA"/>
</dbReference>
<dbReference type="InterPro" id="IPR042201">
    <property type="entry name" value="FH2_Formin_sf"/>
</dbReference>
<feature type="compositionally biased region" description="Polar residues" evidence="3">
    <location>
        <begin position="3113"/>
        <end position="3125"/>
    </location>
</feature>
<protein>
    <recommendedName>
        <fullName evidence="9">C2 tensin-type domain-containing protein</fullName>
    </recommendedName>
</protein>
<comment type="caution">
    <text evidence="7">The sequence shown here is derived from an EMBL/GenBank/DDBJ whole genome shotgun (WGS) entry which is preliminary data.</text>
</comment>
<feature type="region of interest" description="Disordered" evidence="3">
    <location>
        <begin position="1554"/>
        <end position="1581"/>
    </location>
</feature>
<reference evidence="7 8" key="1">
    <citation type="journal article" date="2020" name="G3 (Bethesda)">
        <title>Improved Reference Genome for Cyclotella cryptica CCMP332, a Model for Cell Wall Morphogenesis, Salinity Adaptation, and Lipid Production in Diatoms (Bacillariophyta).</title>
        <authorList>
            <person name="Roberts W.R."/>
            <person name="Downey K.M."/>
            <person name="Ruck E.C."/>
            <person name="Traller J.C."/>
            <person name="Alverson A.J."/>
        </authorList>
    </citation>
    <scope>NUCLEOTIDE SEQUENCE [LARGE SCALE GENOMIC DNA]</scope>
    <source>
        <strain evidence="7 8">CCMP332</strain>
    </source>
</reference>
<accession>A0ABD3QXV5</accession>
<feature type="compositionally biased region" description="Basic and acidic residues" evidence="3">
    <location>
        <begin position="2971"/>
        <end position="2984"/>
    </location>
</feature>
<feature type="domain" description="Phosphatase tensin-type" evidence="4">
    <location>
        <begin position="114"/>
        <end position="393"/>
    </location>
</feature>
<feature type="compositionally biased region" description="Basic and acidic residues" evidence="3">
    <location>
        <begin position="1658"/>
        <end position="1673"/>
    </location>
</feature>
<evidence type="ECO:0000256" key="1">
    <source>
        <dbReference type="ARBA" id="ARBA00006290"/>
    </source>
</evidence>
<sequence>MTDTNRDIHGGGFPSPVPDAGDSESALDTEATAIASTAGSRKDHNDERSQALTGSTTAAIDDKGDLADAHRDENDCPPSSSLVDALTKHTSENHAQTSLTTKQPELPHNKKLDKLARHVPPSLELSYITPQIIGMAPPRCRYSDSGNGLMPPPISPGIATNSSLQMALHKTSKTKKQSHENDPAELSSFLEQRHSRRYLLFNVSDEDVDDRTLLLLGRQVVHLPWGSPRLNTNASQISASAASFERSNSNDCPVSPTPTHTRDSSRGSGINVGREGAAVPNNKSSQTPAVSRVMEICYAMHAYLTTSALRGKRSTIACVYCSNGKTRTGVVVACYLRFANKVRDAMSGFELFCERRGISPGLHQQHGERDMSGHIPPSLRQFFRNFDEVVELKRYPHPEPLLLQCVRLQGVPVDDMPCIDIWEHGDVARHQVYSSHDNVELNEWDDDEGSYNIGQILNRDFTLVCRFGGKFAQDADDPTKVLFRYVNSTKFLKDGGLELRMESVDMMRRYADSFDEEDFLLTLEFEGIEDARDTPNLPQKKKVPFASGLRFDPGRIGDRLLEGIDSILHGWRVISESHLSHVSIKAEDDLGLESSFFTLTCFGSEIDFRFIALQLTNGDIDLAKDELIRGLFGALFTYDDGSDDFGGSHYIHDTIETALSVESLAISERQKSIDEESYFTANDDEIEEETSIEQSIEESLEDKPLPPPQSQLDGESPFSGPGMVIIERTNASEQEEKTADASRLIATESIPDDPSHCYSKFQTLDLLTSHDGDDKDDLDASVSNRPFADRSRSSLLEAIKLRGLGKSMTSVGINDSRSSLLREITESARKRRQAVQDYKEPFPNVPYHLEEDSTPKGEGESFLNSFSPRSSTGDFDSESFTSDCAVMSPVPTVQDISDEIHSSDINQPFLDDADVVSSSQFVHEKQVESPPISSLGAAVAEAVKHTNDVEHQRDSKLLDNSESHFDDSKQSYMAHLIRADGDGDGDEPVINVTQVIPEVEPQQTSSIHREKVLVIGVDNANQREYASKYDCVQQSQADGLSLKMRVCAVETEVLESHTSVEEKEATDKVSNSTEEDLTVLESCSRDENIDKEMAEANESSGPNAVQCSLFTMSQQSKQQTILGSNASDTMNDDLDTGQSISFPAETNDAIVENISASASASASREIMEATNNEKEDNSDPRSALMSMLSKRVSLRNETPETTEPVGQIAYTGNEITLTTHSLEECPNLGASDNDNEMTSDNRTLLMAMFPKRKFPRDEEFKTSTSNCDGTTVEDNDAGHVESLDSKAAQNAMISNCNAPQIQYHEPTLPMNEGEVDSCMGKVEEIHDARARLVKEPEIDTSTNILEKEAKDGTITVESNETSGHDSTYNAMPLQLSHPFITHPLKNEGVESSVSGYGNNIIQLDPKLALTPIVSNHNSQLKKLSSPAQPHSEGLQVGENANAMEECKKEPSEALMAVRSKTIPPSDEAKPLKTNNEVSKVDVHHNEIEEAQPDPRAALMAMLSKRNPPPSAKPEPAQSNYAVSKRDTNSNDIDRIQCDPRAEVMSMPAKQIPPFKEVKRATDTNVESSEVCENVDKMEGTQPDPRAALMAMLSKRNPPPVDEPTPAMLSHESSEGDGHGSDTEKNEHDPRAALMAMLSKRNPPPSAKPESAQSNYAASKRDDNGNDIVKRYHPPEPWAQPSEINNNETEKHLQRQNDTSLNDSLPPGNIAPRPAAQSPLLENELPLSKDPKYEKYFRMLKMGLPIGAVQNAMQRDGLDPSIMDLDPDKSVASQRKSKYEGGPPLKDDPNYQKYFKMLKMGLPMGAVQNAMQRDGLDPTIMDLDPNKSVASQLKKEEDDGPPLKDDPSYQKYFKMLKMGLPMGAVQNAMQRDGLDPTIMDLDPNKSLASQLKKEVDDGPPLKDDPNYQKYFKGLPMGAVQNAMQRDGLDPTIMDLDPNKSLASQLKKEEDDGPPLKDDPNYQKYFKMLKMGLPLGAVKNALQRDGFDPTIMDLDPDKSLASQHSNDEKLVDNGPPLKDDPKYQKYFKMLKMGLPVGAVKNALQRDGMSPEIMDLDPEQSEEYQKAVASRRKSALKKTTTKEPKKPKVRRKKIYWSPIEESKIDDNSLWSMIKGSFDFDSLKVDQDEFESLFTDTSNPEDKKKVASEKTTTSKQKKSVQVIDAKRGMNGGIILARLKIDFAVLAEMVNNMDSGKLDDTQLKALLEFLPSQDEKAAIEQYIKDASSTEESKQAAINDFCACEKYMYAMMKVDKADKKFECMLFKYQFEHKLNELMGGVTTLINACEEVQKSVRLRKLMAMILMLGNQINTGGSGRMAHGFTLDALLKLDEAKAFDKKTSVLQYLVKLVKVNEPDLLKVHAEMPSICPAESVIVDGLISELKDLSERLKNVKETAVAEGNRYRDTKVASLSGTALDRLKQQRTKIKEIEGVNMYNQTESSELTPMEKFVAYAEKRTSEALARTDEVQELFKGVLTYFGEDPAMTSTDFFGTLNKFVGALDAAFEVVKRLEAQKAAEEKKAAAQRAREEAKKAQAPPDNVDESKHDPSRLVIERGKLDLSGQRKQYADPFPDKAQHTSPQFESNRLPIQRKQFADPFVGQSHPEHSDARDEKTTKSNNLPQALSTKTCFSDASHAVSMATNAESPTPPNGSSSRSPSLRFFPATSPGASESNQIITSRSERYKQKTSSSARTINKNLGTTSSSSENSIEYEQEGTKKDSGASLMDMLSKRPTPLSLRPDANKLSEKDTSIDATDSDENDAQPDPRAALMAMLSRRNPSSAEEPMSALLANNERDRKADVAKADGKEAPEQRNLFNAMSSRRTSPPNIGSETKVSAEKDTSVDVTCNSDKEAAQPDPRAALMAMLSRRNPSSAEEPVSALLANNEEDRKPDVAVADGKEAPEQRNLFYAMSSRRTSPPTIGSETKVSAEKDTSVDVTCNSDKEAAQPDPRAALMAMLSKRNPSSAEEPLSALLVNNEEDRKVNVDADKVVGSETKASAGKDTSVDETDVDDKDAQPDPRAALLALLSRQKPPPTEDAMSSLSTGKGDDGTLDADDVEQKEVQKSNETLNVMLPKFKLSPATGSDNKLSVLRDSIGYTSDRDAKNAQRDPRAAPMAMPSRRNQPATFDNSSAAKALESHLSTDDGESLTFDAANPVKDDTPATICESVNGTEGRAAVRKSKTRVPAHERRFLEDGPDSPSRCDRKVNDMSDLLADQHSQLDTENTQQCLSSISNFRNTTLFDNASNIELCPSVEIEPLHLNVPDSGLSQNDSDGIYRGNNGNEHHISGLSDKTSCASHPVSIAAMAAAAARKKSHSKGVTTPKLGGEGKSISKFSSTGSSAPMGIAAMAAAAARQKMILQQKNNSGAGGIGE</sequence>
<dbReference type="InterPro" id="IPR029023">
    <property type="entry name" value="Tensin_phosphatase"/>
</dbReference>
<organism evidence="7 8">
    <name type="scientific">Cyclotella cryptica</name>
    <dbReference type="NCBI Taxonomy" id="29204"/>
    <lineage>
        <taxon>Eukaryota</taxon>
        <taxon>Sar</taxon>
        <taxon>Stramenopiles</taxon>
        <taxon>Ochrophyta</taxon>
        <taxon>Bacillariophyta</taxon>
        <taxon>Coscinodiscophyceae</taxon>
        <taxon>Thalassiosirophycidae</taxon>
        <taxon>Stephanodiscales</taxon>
        <taxon>Stephanodiscaceae</taxon>
        <taxon>Cyclotella</taxon>
    </lineage>
</organism>
<dbReference type="InterPro" id="IPR029021">
    <property type="entry name" value="Prot-tyrosine_phosphatase-like"/>
</dbReference>
<dbReference type="GO" id="GO:0005737">
    <property type="term" value="C:cytoplasm"/>
    <property type="evidence" value="ECO:0007669"/>
    <property type="project" value="UniProtKB-ARBA"/>
</dbReference>
<feature type="compositionally biased region" description="Acidic residues" evidence="3">
    <location>
        <begin position="682"/>
        <end position="700"/>
    </location>
</feature>
<feature type="compositionally biased region" description="Basic and acidic residues" evidence="3">
    <location>
        <begin position="2879"/>
        <end position="2896"/>
    </location>
</feature>
<gene>
    <name evidence="7" type="ORF">HJC23_006679</name>
</gene>
<dbReference type="Pfam" id="PF10152">
    <property type="entry name" value="CCDC53"/>
    <property type="match status" value="6"/>
</dbReference>
<dbReference type="InterPro" id="IPR015425">
    <property type="entry name" value="FH2_Formin"/>
</dbReference>
<evidence type="ECO:0000259" key="4">
    <source>
        <dbReference type="PROSITE" id="PS51181"/>
    </source>
</evidence>
<dbReference type="SMART" id="SM00498">
    <property type="entry name" value="FH2"/>
    <property type="match status" value="1"/>
</dbReference>
<feature type="compositionally biased region" description="Polar residues" evidence="3">
    <location>
        <begin position="2610"/>
        <end position="2625"/>
    </location>
</feature>
<dbReference type="PANTHER" id="PTHR13015:SF0">
    <property type="entry name" value="WASH COMPLEX SUBUNIT 3"/>
    <property type="match status" value="1"/>
</dbReference>
<feature type="region of interest" description="Disordered" evidence="3">
    <location>
        <begin position="2514"/>
        <end position="3048"/>
    </location>
</feature>
<feature type="region of interest" description="Disordered" evidence="3">
    <location>
        <begin position="3306"/>
        <end position="3333"/>
    </location>
</feature>
<feature type="compositionally biased region" description="Basic and acidic residues" evidence="3">
    <location>
        <begin position="2514"/>
        <end position="2527"/>
    </location>
</feature>
<dbReference type="SUPFAM" id="SSF52799">
    <property type="entry name" value="(Phosphotyrosine protein) phosphatases II"/>
    <property type="match status" value="1"/>
</dbReference>
<dbReference type="PROSITE" id="PS51444">
    <property type="entry name" value="FH2"/>
    <property type="match status" value="1"/>
</dbReference>
<feature type="compositionally biased region" description="Polar residues" evidence="3">
    <location>
        <begin position="2906"/>
        <end position="2919"/>
    </location>
</feature>
<feature type="compositionally biased region" description="Basic and acidic residues" evidence="3">
    <location>
        <begin position="2003"/>
        <end position="2016"/>
    </location>
</feature>
<feature type="region of interest" description="Disordered" evidence="3">
    <location>
        <begin position="1"/>
        <end position="56"/>
    </location>
</feature>
<dbReference type="InterPro" id="IPR019309">
    <property type="entry name" value="WASHC3"/>
</dbReference>
<feature type="compositionally biased region" description="Low complexity" evidence="3">
    <location>
        <begin position="3322"/>
        <end position="3333"/>
    </location>
</feature>
<feature type="compositionally biased region" description="Basic and acidic residues" evidence="3">
    <location>
        <begin position="2786"/>
        <end position="2804"/>
    </location>
</feature>
<feature type="region of interest" description="Disordered" evidence="3">
    <location>
        <begin position="3266"/>
        <end position="3285"/>
    </location>
</feature>
<feature type="region of interest" description="Disordered" evidence="3">
    <location>
        <begin position="1639"/>
        <end position="1725"/>
    </location>
</feature>
<feature type="region of interest" description="Disordered" evidence="3">
    <location>
        <begin position="241"/>
        <end position="286"/>
    </location>
</feature>
<name>A0ABD3QXV5_9STRA</name>
<dbReference type="PROSITE" id="PS51181">
    <property type="entry name" value="PPASE_TENSIN"/>
    <property type="match status" value="1"/>
</dbReference>
<keyword evidence="2" id="KW-0175">Coiled coil</keyword>
<feature type="compositionally biased region" description="Basic and acidic residues" evidence="3">
    <location>
        <begin position="2734"/>
        <end position="2744"/>
    </location>
</feature>
<feature type="region of interest" description="Disordered" evidence="3">
    <location>
        <begin position="1757"/>
        <end position="1789"/>
    </location>
</feature>